<organism evidence="1 2">
    <name type="scientific">Stephania yunnanensis</name>
    <dbReference type="NCBI Taxonomy" id="152371"/>
    <lineage>
        <taxon>Eukaryota</taxon>
        <taxon>Viridiplantae</taxon>
        <taxon>Streptophyta</taxon>
        <taxon>Embryophyta</taxon>
        <taxon>Tracheophyta</taxon>
        <taxon>Spermatophyta</taxon>
        <taxon>Magnoliopsida</taxon>
        <taxon>Ranunculales</taxon>
        <taxon>Menispermaceae</taxon>
        <taxon>Menispermoideae</taxon>
        <taxon>Cissampelideae</taxon>
        <taxon>Stephania</taxon>
    </lineage>
</organism>
<gene>
    <name evidence="1" type="ORF">Syun_004283</name>
</gene>
<reference evidence="1 2" key="1">
    <citation type="submission" date="2024-01" db="EMBL/GenBank/DDBJ databases">
        <title>Genome assemblies of Stephania.</title>
        <authorList>
            <person name="Yang L."/>
        </authorList>
    </citation>
    <scope>NUCLEOTIDE SEQUENCE [LARGE SCALE GENOMIC DNA]</scope>
    <source>
        <strain evidence="1">YNDBR</strain>
        <tissue evidence="1">Leaf</tissue>
    </source>
</reference>
<dbReference type="EMBL" id="JBBNAF010000002">
    <property type="protein sequence ID" value="KAK9163381.1"/>
    <property type="molecule type" value="Genomic_DNA"/>
</dbReference>
<comment type="caution">
    <text evidence="1">The sequence shown here is derived from an EMBL/GenBank/DDBJ whole genome shotgun (WGS) entry which is preliminary data.</text>
</comment>
<evidence type="ECO:0000313" key="2">
    <source>
        <dbReference type="Proteomes" id="UP001420932"/>
    </source>
</evidence>
<dbReference type="AlphaFoldDB" id="A0AAP0L329"/>
<name>A0AAP0L329_9MAGN</name>
<sequence>MFDSSSPDLSRHLSRDLGRSLSRGLVTPVYVLSDLSFSHHCHCSSCDFSLGRAEATLTCESS</sequence>
<keyword evidence="2" id="KW-1185">Reference proteome</keyword>
<accession>A0AAP0L329</accession>
<protein>
    <submittedName>
        <fullName evidence="1">Uncharacterized protein</fullName>
    </submittedName>
</protein>
<proteinExistence type="predicted"/>
<evidence type="ECO:0000313" key="1">
    <source>
        <dbReference type="EMBL" id="KAK9163381.1"/>
    </source>
</evidence>
<dbReference type="Proteomes" id="UP001420932">
    <property type="component" value="Unassembled WGS sequence"/>
</dbReference>